<protein>
    <submittedName>
        <fullName evidence="2">Uncharacterized protein</fullName>
    </submittedName>
</protein>
<comment type="caution">
    <text evidence="2">The sequence shown here is derived from an EMBL/GenBank/DDBJ whole genome shotgun (WGS) entry which is preliminary data.</text>
</comment>
<evidence type="ECO:0000313" key="2">
    <source>
        <dbReference type="EMBL" id="GFO13033.1"/>
    </source>
</evidence>
<dbReference type="AlphaFoldDB" id="A0AAV4B2T1"/>
<evidence type="ECO:0000313" key="3">
    <source>
        <dbReference type="Proteomes" id="UP000735302"/>
    </source>
</evidence>
<evidence type="ECO:0000256" key="1">
    <source>
        <dbReference type="SAM" id="MobiDB-lite"/>
    </source>
</evidence>
<sequence>MEEDFPDIDLTSDESDFALDESEDDVSSSEEVEGESQIEQLVEEYLENNEQPNRRQKPGLVQIPDNKEKDCCFRRKRSATTVCRLCGEENEDCSHVLFGCGELSGIRETDWSDITLQEALWDSKENMTGGKTIDGAKFGLHPGPDGNCSCSRWPDTIVDKTLPRARNA</sequence>
<dbReference type="EMBL" id="BLXT01004479">
    <property type="protein sequence ID" value="GFO13033.1"/>
    <property type="molecule type" value="Genomic_DNA"/>
</dbReference>
<feature type="region of interest" description="Disordered" evidence="1">
    <location>
        <begin position="1"/>
        <end position="37"/>
    </location>
</feature>
<dbReference type="Proteomes" id="UP000735302">
    <property type="component" value="Unassembled WGS sequence"/>
</dbReference>
<gene>
    <name evidence="2" type="ORF">PoB_003953800</name>
</gene>
<keyword evidence="3" id="KW-1185">Reference proteome</keyword>
<proteinExistence type="predicted"/>
<reference evidence="2 3" key="1">
    <citation type="journal article" date="2021" name="Elife">
        <title>Chloroplast acquisition without the gene transfer in kleptoplastic sea slugs, Plakobranchus ocellatus.</title>
        <authorList>
            <person name="Maeda T."/>
            <person name="Takahashi S."/>
            <person name="Yoshida T."/>
            <person name="Shimamura S."/>
            <person name="Takaki Y."/>
            <person name="Nagai Y."/>
            <person name="Toyoda A."/>
            <person name="Suzuki Y."/>
            <person name="Arimoto A."/>
            <person name="Ishii H."/>
            <person name="Satoh N."/>
            <person name="Nishiyama T."/>
            <person name="Hasebe M."/>
            <person name="Maruyama T."/>
            <person name="Minagawa J."/>
            <person name="Obokata J."/>
            <person name="Shigenobu S."/>
        </authorList>
    </citation>
    <scope>NUCLEOTIDE SEQUENCE [LARGE SCALE GENOMIC DNA]</scope>
</reference>
<organism evidence="2 3">
    <name type="scientific">Plakobranchus ocellatus</name>
    <dbReference type="NCBI Taxonomy" id="259542"/>
    <lineage>
        <taxon>Eukaryota</taxon>
        <taxon>Metazoa</taxon>
        <taxon>Spiralia</taxon>
        <taxon>Lophotrochozoa</taxon>
        <taxon>Mollusca</taxon>
        <taxon>Gastropoda</taxon>
        <taxon>Heterobranchia</taxon>
        <taxon>Euthyneura</taxon>
        <taxon>Panpulmonata</taxon>
        <taxon>Sacoglossa</taxon>
        <taxon>Placobranchoidea</taxon>
        <taxon>Plakobranchidae</taxon>
        <taxon>Plakobranchus</taxon>
    </lineage>
</organism>
<accession>A0AAV4B2T1</accession>
<name>A0AAV4B2T1_9GAST</name>